<gene>
    <name evidence="9" type="primary">ycjP_105</name>
    <name evidence="9" type="ORF">ERS852407_05476</name>
</gene>
<proteinExistence type="inferred from homology"/>
<feature type="transmembrane region" description="Helical" evidence="7">
    <location>
        <begin position="12"/>
        <end position="34"/>
    </location>
</feature>
<keyword evidence="3" id="KW-1003">Cell membrane</keyword>
<dbReference type="AlphaFoldDB" id="A0A174LWE7"/>
<feature type="transmembrane region" description="Helical" evidence="7">
    <location>
        <begin position="183"/>
        <end position="206"/>
    </location>
</feature>
<protein>
    <submittedName>
        <fullName evidence="9">Binding-protein-dependent transport systems inner membrane component</fullName>
    </submittedName>
</protein>
<feature type="domain" description="ABC transmembrane type-1" evidence="8">
    <location>
        <begin position="73"/>
        <end position="262"/>
    </location>
</feature>
<evidence type="ECO:0000256" key="3">
    <source>
        <dbReference type="ARBA" id="ARBA00022475"/>
    </source>
</evidence>
<dbReference type="InterPro" id="IPR035906">
    <property type="entry name" value="MetI-like_sf"/>
</dbReference>
<evidence type="ECO:0000259" key="8">
    <source>
        <dbReference type="PROSITE" id="PS50928"/>
    </source>
</evidence>
<dbReference type="PANTHER" id="PTHR43744">
    <property type="entry name" value="ABC TRANSPORTER PERMEASE PROTEIN MG189-RELATED-RELATED"/>
    <property type="match status" value="1"/>
</dbReference>
<keyword evidence="2 7" id="KW-0813">Transport</keyword>
<feature type="transmembrane region" description="Helical" evidence="7">
    <location>
        <begin position="142"/>
        <end position="162"/>
    </location>
</feature>
<dbReference type="Gene3D" id="1.10.3720.10">
    <property type="entry name" value="MetI-like"/>
    <property type="match status" value="1"/>
</dbReference>
<evidence type="ECO:0000256" key="5">
    <source>
        <dbReference type="ARBA" id="ARBA00022989"/>
    </source>
</evidence>
<dbReference type="CDD" id="cd06261">
    <property type="entry name" value="TM_PBP2"/>
    <property type="match status" value="1"/>
</dbReference>
<evidence type="ECO:0000313" key="9">
    <source>
        <dbReference type="EMBL" id="CUP26997.1"/>
    </source>
</evidence>
<evidence type="ECO:0000256" key="2">
    <source>
        <dbReference type="ARBA" id="ARBA00022448"/>
    </source>
</evidence>
<dbReference type="RefSeq" id="WP_055660010.1">
    <property type="nucleotide sequence ID" value="NZ_CABIXC010000023.1"/>
</dbReference>
<dbReference type="Pfam" id="PF00528">
    <property type="entry name" value="BPD_transp_1"/>
    <property type="match status" value="1"/>
</dbReference>
<feature type="transmembrane region" description="Helical" evidence="7">
    <location>
        <begin position="110"/>
        <end position="130"/>
    </location>
</feature>
<feature type="transmembrane region" description="Helical" evidence="7">
    <location>
        <begin position="241"/>
        <end position="261"/>
    </location>
</feature>
<comment type="subcellular location">
    <subcellularLocation>
        <location evidence="1 7">Cell membrane</location>
        <topology evidence="1 7">Multi-pass membrane protein</topology>
    </subcellularLocation>
</comment>
<keyword evidence="5 7" id="KW-1133">Transmembrane helix</keyword>
<organism evidence="9 10">
    <name type="scientific">Hungatella hathewayi</name>
    <dbReference type="NCBI Taxonomy" id="154046"/>
    <lineage>
        <taxon>Bacteria</taxon>
        <taxon>Bacillati</taxon>
        <taxon>Bacillota</taxon>
        <taxon>Clostridia</taxon>
        <taxon>Lachnospirales</taxon>
        <taxon>Lachnospiraceae</taxon>
        <taxon>Hungatella</taxon>
    </lineage>
</organism>
<dbReference type="InterPro" id="IPR000515">
    <property type="entry name" value="MetI-like"/>
</dbReference>
<dbReference type="Proteomes" id="UP000095651">
    <property type="component" value="Unassembled WGS sequence"/>
</dbReference>
<evidence type="ECO:0000256" key="6">
    <source>
        <dbReference type="ARBA" id="ARBA00023136"/>
    </source>
</evidence>
<reference evidence="9 10" key="1">
    <citation type="submission" date="2015-09" db="EMBL/GenBank/DDBJ databases">
        <authorList>
            <consortium name="Pathogen Informatics"/>
        </authorList>
    </citation>
    <scope>NUCLEOTIDE SEQUENCE [LARGE SCALE GENOMIC DNA]</scope>
    <source>
        <strain evidence="9 10">2789STDY5608850</strain>
    </source>
</reference>
<evidence type="ECO:0000256" key="7">
    <source>
        <dbReference type="RuleBase" id="RU363032"/>
    </source>
</evidence>
<keyword evidence="4 7" id="KW-0812">Transmembrane</keyword>
<evidence type="ECO:0000313" key="10">
    <source>
        <dbReference type="Proteomes" id="UP000095651"/>
    </source>
</evidence>
<name>A0A174LWE7_9FIRM</name>
<dbReference type="GO" id="GO:0005886">
    <property type="term" value="C:plasma membrane"/>
    <property type="evidence" value="ECO:0007669"/>
    <property type="project" value="UniProtKB-SubCell"/>
</dbReference>
<dbReference type="GO" id="GO:0055085">
    <property type="term" value="P:transmembrane transport"/>
    <property type="evidence" value="ECO:0007669"/>
    <property type="project" value="InterPro"/>
</dbReference>
<dbReference type="PANTHER" id="PTHR43744:SF12">
    <property type="entry name" value="ABC TRANSPORTER PERMEASE PROTEIN MG189-RELATED"/>
    <property type="match status" value="1"/>
</dbReference>
<evidence type="ECO:0000256" key="4">
    <source>
        <dbReference type="ARBA" id="ARBA00022692"/>
    </source>
</evidence>
<dbReference type="SUPFAM" id="SSF161098">
    <property type="entry name" value="MetI-like"/>
    <property type="match status" value="1"/>
</dbReference>
<accession>A0A174LWE7</accession>
<evidence type="ECO:0000256" key="1">
    <source>
        <dbReference type="ARBA" id="ARBA00004651"/>
    </source>
</evidence>
<keyword evidence="6 7" id="KW-0472">Membrane</keyword>
<sequence>MKANTRTLILRIGATLIVALLAMICVFPFIWMVSASFKNEIDVMEFPIRIIPKVVNWTNYSNVWLKSNFPNYYRNSLIVTGITLVGTICLSTTAAYGFARLKFRGKGVIFGIYLATLMVPVQVTLLPKYIYFGQLHLNNTFYALILPGIFSAFNTFLMRQYYEGIPYELTEAAQIDGAGHFRIFWQIMLPLTKSGFVTLLLFSFTWTWNDYINPLIYCNKEELLTLTVGLQRFQQAQSTHYALIMAGCTLALAPLIVLFLFTQKYFIESFASSGVKG</sequence>
<dbReference type="PROSITE" id="PS50928">
    <property type="entry name" value="ABC_TM1"/>
    <property type="match status" value="1"/>
</dbReference>
<dbReference type="EMBL" id="CYZE01000023">
    <property type="protein sequence ID" value="CUP26997.1"/>
    <property type="molecule type" value="Genomic_DNA"/>
</dbReference>
<feature type="transmembrane region" description="Helical" evidence="7">
    <location>
        <begin position="77"/>
        <end position="98"/>
    </location>
</feature>
<comment type="similarity">
    <text evidence="7">Belongs to the binding-protein-dependent transport system permease family.</text>
</comment>